<feature type="transmembrane region" description="Helical" evidence="7">
    <location>
        <begin position="89"/>
        <end position="108"/>
    </location>
</feature>
<evidence type="ECO:0000313" key="9">
    <source>
        <dbReference type="EMBL" id="QUI25830.1"/>
    </source>
</evidence>
<dbReference type="CDD" id="cd06261">
    <property type="entry name" value="TM_PBP2"/>
    <property type="match status" value="1"/>
</dbReference>
<protein>
    <submittedName>
        <fullName evidence="9">Carbohydrate ABC transporter permease</fullName>
    </submittedName>
</protein>
<organism evidence="9 10">
    <name type="scientific">Vallitalea pronyensis</name>
    <dbReference type="NCBI Taxonomy" id="1348613"/>
    <lineage>
        <taxon>Bacteria</taxon>
        <taxon>Bacillati</taxon>
        <taxon>Bacillota</taxon>
        <taxon>Clostridia</taxon>
        <taxon>Lachnospirales</taxon>
        <taxon>Vallitaleaceae</taxon>
        <taxon>Vallitalea</taxon>
    </lineage>
</organism>
<comment type="subcellular location">
    <subcellularLocation>
        <location evidence="1">Cell membrane</location>
        <topology evidence="1">Multi-pass membrane protein</topology>
    </subcellularLocation>
</comment>
<feature type="transmembrane region" description="Helical" evidence="7">
    <location>
        <begin position="120"/>
        <end position="140"/>
    </location>
</feature>
<dbReference type="SUPFAM" id="SSF161098">
    <property type="entry name" value="MetI-like"/>
    <property type="match status" value="1"/>
</dbReference>
<proteinExistence type="predicted"/>
<evidence type="ECO:0000256" key="4">
    <source>
        <dbReference type="ARBA" id="ARBA00022692"/>
    </source>
</evidence>
<sequence>MLLLTIKNGVNKKKKIHSDGVFTVVNYIILFMIFIIVAYPLVYVISASFSSSDAIIQGRVKLLPVDFSLAGYEAVFSNKSVWMGYANSFFYMIVGTTLNVITTIMIAYPLTRKDLIGRKLVIGMLLFTMLFNAGLIPNYLTIDYLGLMDKRLVMILPKLLNPFNVIITMTYFKQTIPKELLEASIIDGCDNFKFITKIVVPLSKSIIAVISLYYAVAHWNAYFDAMLYLKSVALRPLQLVLRDILIQNQMSAEMMSTMDPDSLQVQENLAVLLKYSLIIIASIPLMILYPFVQKHFVKGVMIGSVKG</sequence>
<dbReference type="PANTHER" id="PTHR43744">
    <property type="entry name" value="ABC TRANSPORTER PERMEASE PROTEIN MG189-RELATED-RELATED"/>
    <property type="match status" value="1"/>
</dbReference>
<evidence type="ECO:0000256" key="5">
    <source>
        <dbReference type="ARBA" id="ARBA00022989"/>
    </source>
</evidence>
<keyword evidence="3" id="KW-1003">Cell membrane</keyword>
<feature type="domain" description="ABC transmembrane type-1" evidence="8">
    <location>
        <begin position="85"/>
        <end position="290"/>
    </location>
</feature>
<dbReference type="Gene3D" id="1.10.3720.10">
    <property type="entry name" value="MetI-like"/>
    <property type="match status" value="1"/>
</dbReference>
<keyword evidence="5 7" id="KW-1133">Transmembrane helix</keyword>
<evidence type="ECO:0000256" key="1">
    <source>
        <dbReference type="ARBA" id="ARBA00004651"/>
    </source>
</evidence>
<evidence type="ECO:0000256" key="7">
    <source>
        <dbReference type="SAM" id="Phobius"/>
    </source>
</evidence>
<dbReference type="EMBL" id="CP058649">
    <property type="protein sequence ID" value="QUI25830.1"/>
    <property type="molecule type" value="Genomic_DNA"/>
</dbReference>
<dbReference type="GO" id="GO:0055085">
    <property type="term" value="P:transmembrane transport"/>
    <property type="evidence" value="ECO:0007669"/>
    <property type="project" value="InterPro"/>
</dbReference>
<evidence type="ECO:0000256" key="2">
    <source>
        <dbReference type="ARBA" id="ARBA00022448"/>
    </source>
</evidence>
<keyword evidence="2" id="KW-0813">Transport</keyword>
<evidence type="ECO:0000256" key="6">
    <source>
        <dbReference type="ARBA" id="ARBA00023136"/>
    </source>
</evidence>
<dbReference type="AlphaFoldDB" id="A0A8J8MQ12"/>
<keyword evidence="6 7" id="KW-0472">Membrane</keyword>
<name>A0A8J8MQ12_9FIRM</name>
<keyword evidence="10" id="KW-1185">Reference proteome</keyword>
<evidence type="ECO:0000313" key="10">
    <source>
        <dbReference type="Proteomes" id="UP000683246"/>
    </source>
</evidence>
<dbReference type="PANTHER" id="PTHR43744:SF9">
    <property type="entry name" value="POLYGALACTURONAN_RHAMNOGALACTURONAN TRANSPORT SYSTEM PERMEASE PROTEIN YTCP"/>
    <property type="match status" value="1"/>
</dbReference>
<reference evidence="9" key="1">
    <citation type="submission" date="2020-07" db="EMBL/GenBank/DDBJ databases">
        <title>Vallitalea pronyensis genome.</title>
        <authorList>
            <person name="Postec A."/>
        </authorList>
    </citation>
    <scope>NUCLEOTIDE SEQUENCE</scope>
    <source>
        <strain evidence="9">FatNI3</strain>
    </source>
</reference>
<gene>
    <name evidence="9" type="ORF">HZI73_21820</name>
</gene>
<feature type="transmembrane region" description="Helical" evidence="7">
    <location>
        <begin position="194"/>
        <end position="216"/>
    </location>
</feature>
<accession>A0A8J8MQ12</accession>
<evidence type="ECO:0000259" key="8">
    <source>
        <dbReference type="PROSITE" id="PS50928"/>
    </source>
</evidence>
<evidence type="ECO:0000256" key="3">
    <source>
        <dbReference type="ARBA" id="ARBA00022475"/>
    </source>
</evidence>
<dbReference type="KEGG" id="vpy:HZI73_21820"/>
<feature type="transmembrane region" description="Helical" evidence="7">
    <location>
        <begin position="272"/>
        <end position="292"/>
    </location>
</feature>
<dbReference type="Proteomes" id="UP000683246">
    <property type="component" value="Chromosome"/>
</dbReference>
<feature type="transmembrane region" description="Helical" evidence="7">
    <location>
        <begin position="21"/>
        <end position="42"/>
    </location>
</feature>
<keyword evidence="4 7" id="KW-0812">Transmembrane</keyword>
<dbReference type="PROSITE" id="PS50928">
    <property type="entry name" value="ABC_TM1"/>
    <property type="match status" value="1"/>
</dbReference>
<dbReference type="InterPro" id="IPR000515">
    <property type="entry name" value="MetI-like"/>
</dbReference>
<dbReference type="InterPro" id="IPR035906">
    <property type="entry name" value="MetI-like_sf"/>
</dbReference>
<dbReference type="GO" id="GO:0005886">
    <property type="term" value="C:plasma membrane"/>
    <property type="evidence" value="ECO:0007669"/>
    <property type="project" value="UniProtKB-SubCell"/>
</dbReference>